<evidence type="ECO:0008006" key="4">
    <source>
        <dbReference type="Google" id="ProtNLM"/>
    </source>
</evidence>
<dbReference type="EMBL" id="QNRR01000009">
    <property type="protein sequence ID" value="RBP39725.1"/>
    <property type="molecule type" value="Genomic_DNA"/>
</dbReference>
<dbReference type="InterPro" id="IPR045584">
    <property type="entry name" value="Pilin-like"/>
</dbReference>
<organism evidence="2 3">
    <name type="scientific">Roseimicrobium gellanilyticum</name>
    <dbReference type="NCBI Taxonomy" id="748857"/>
    <lineage>
        <taxon>Bacteria</taxon>
        <taxon>Pseudomonadati</taxon>
        <taxon>Verrucomicrobiota</taxon>
        <taxon>Verrucomicrobiia</taxon>
        <taxon>Verrucomicrobiales</taxon>
        <taxon>Verrucomicrobiaceae</taxon>
        <taxon>Roseimicrobium</taxon>
    </lineage>
</organism>
<accession>A0A366HDC4</accession>
<evidence type="ECO:0000256" key="1">
    <source>
        <dbReference type="SAM" id="Phobius"/>
    </source>
</evidence>
<evidence type="ECO:0000313" key="3">
    <source>
        <dbReference type="Proteomes" id="UP000253426"/>
    </source>
</evidence>
<evidence type="ECO:0000313" key="2">
    <source>
        <dbReference type="EMBL" id="RBP39725.1"/>
    </source>
</evidence>
<keyword evidence="1" id="KW-0472">Membrane</keyword>
<keyword evidence="3" id="KW-1185">Reference proteome</keyword>
<protein>
    <recommendedName>
        <fullName evidence="4">Prepilin-type N-terminal cleavage/methylation domain-containing protein</fullName>
    </recommendedName>
</protein>
<name>A0A366HDC4_9BACT</name>
<dbReference type="AlphaFoldDB" id="A0A366HDC4"/>
<dbReference type="Gene3D" id="3.30.700.10">
    <property type="entry name" value="Glycoprotein, Type 4 Pilin"/>
    <property type="match status" value="1"/>
</dbReference>
<feature type="transmembrane region" description="Helical" evidence="1">
    <location>
        <begin position="6"/>
        <end position="29"/>
    </location>
</feature>
<gene>
    <name evidence="2" type="ORF">DES53_109152</name>
</gene>
<keyword evidence="1" id="KW-1133">Transmembrane helix</keyword>
<dbReference type="Proteomes" id="UP000253426">
    <property type="component" value="Unassembled WGS sequence"/>
</dbReference>
<keyword evidence="1" id="KW-0812">Transmembrane</keyword>
<comment type="caution">
    <text evidence="2">The sequence shown here is derived from an EMBL/GenBank/DDBJ whole genome shotgun (WGS) entry which is preliminary data.</text>
</comment>
<reference evidence="2 3" key="1">
    <citation type="submission" date="2018-06" db="EMBL/GenBank/DDBJ databases">
        <title>Genomic Encyclopedia of Type Strains, Phase IV (KMG-IV): sequencing the most valuable type-strain genomes for metagenomic binning, comparative biology and taxonomic classification.</title>
        <authorList>
            <person name="Goeker M."/>
        </authorList>
    </citation>
    <scope>NUCLEOTIDE SEQUENCE [LARGE SCALE GENOMIC DNA]</scope>
    <source>
        <strain evidence="2 3">DSM 25532</strain>
    </source>
</reference>
<sequence>MTLIEVLTVMCIIGLLTAIAVPQISALASGNAQEIRHRRNAQELAAVCATAEAAGLKFVAANDLEQSIRNIIKGGTPAAGPFQGKGFGVQGLLEEDVQGVQRYLSLRDGRLIYDSSGEMAAAKQ</sequence>
<proteinExistence type="predicted"/>
<dbReference type="SUPFAM" id="SSF54523">
    <property type="entry name" value="Pili subunits"/>
    <property type="match status" value="1"/>
</dbReference>